<name>A0A0K9FD42_9BACI</name>
<proteinExistence type="predicted"/>
<accession>A0A0K9FD42</accession>
<protein>
    <submittedName>
        <fullName evidence="1">Uncharacterized protein</fullName>
    </submittedName>
</protein>
<gene>
    <name evidence="1" type="ORF">ACZ11_09685</name>
</gene>
<evidence type="ECO:0000313" key="1">
    <source>
        <dbReference type="EMBL" id="KMY32390.1"/>
    </source>
</evidence>
<dbReference type="EMBL" id="LFXJ01000005">
    <property type="protein sequence ID" value="KMY32390.1"/>
    <property type="molecule type" value="Genomic_DNA"/>
</dbReference>
<dbReference type="Proteomes" id="UP000037326">
    <property type="component" value="Unassembled WGS sequence"/>
</dbReference>
<dbReference type="PATRIC" id="fig|582475.4.peg.1511"/>
<reference evidence="2" key="1">
    <citation type="submission" date="2015-07" db="EMBL/GenBank/DDBJ databases">
        <authorList>
            <consortium name="Consortium for Microbial Forensics and Genomics (microFORGE)"/>
            <person name="Knight B.M."/>
            <person name="Roberts D.P."/>
            <person name="Lin D."/>
            <person name="Hari K."/>
            <person name="Fletcher J."/>
            <person name="Melcher U."/>
            <person name="Blagden T."/>
            <person name="Winegar R.A."/>
        </authorList>
    </citation>
    <scope>NUCLEOTIDE SEQUENCE [LARGE SCALE GENOMIC DNA]</scope>
    <source>
        <strain evidence="2">DSM 23493</strain>
    </source>
</reference>
<evidence type="ECO:0000313" key="2">
    <source>
        <dbReference type="Proteomes" id="UP000037326"/>
    </source>
</evidence>
<sequence length="75" mass="8613">MPQVAESFLSNEMNSSSQLFGKLCEVFRKCNHLKGQGIFLKTFEVLPKLATLDFVSKCYYIFSTSWFMISVEGFL</sequence>
<dbReference type="AlphaFoldDB" id="A0A0K9FD42"/>
<organism evidence="1 2">
    <name type="scientific">Lysinibacillus xylanilyticus</name>
    <dbReference type="NCBI Taxonomy" id="582475"/>
    <lineage>
        <taxon>Bacteria</taxon>
        <taxon>Bacillati</taxon>
        <taxon>Bacillota</taxon>
        <taxon>Bacilli</taxon>
        <taxon>Bacillales</taxon>
        <taxon>Bacillaceae</taxon>
        <taxon>Lysinibacillus</taxon>
    </lineage>
</organism>
<comment type="caution">
    <text evidence="1">The sequence shown here is derived from an EMBL/GenBank/DDBJ whole genome shotgun (WGS) entry which is preliminary data.</text>
</comment>